<proteinExistence type="predicted"/>
<comment type="caution">
    <text evidence="2">The sequence shown here is derived from an EMBL/GenBank/DDBJ whole genome shotgun (WGS) entry which is preliminary data.</text>
</comment>
<dbReference type="AlphaFoldDB" id="A0A392S005"/>
<protein>
    <submittedName>
        <fullName evidence="2">Uncharacterized protein</fullName>
    </submittedName>
</protein>
<accession>A0A392S005</accession>
<dbReference type="EMBL" id="LXQA010289281">
    <property type="protein sequence ID" value="MCI41205.1"/>
    <property type="molecule type" value="Genomic_DNA"/>
</dbReference>
<evidence type="ECO:0000313" key="3">
    <source>
        <dbReference type="Proteomes" id="UP000265520"/>
    </source>
</evidence>
<keyword evidence="3" id="KW-1185">Reference proteome</keyword>
<sequence>HYPARSAGTRSQNALNRAALCAAQVTPARCATNRRKTGQQPHCCASRQLPSRAAQLPEEKPER</sequence>
<feature type="region of interest" description="Disordered" evidence="1">
    <location>
        <begin position="32"/>
        <end position="63"/>
    </location>
</feature>
<name>A0A392S005_9FABA</name>
<reference evidence="2 3" key="1">
    <citation type="journal article" date="2018" name="Front. Plant Sci.">
        <title>Red Clover (Trifolium pratense) and Zigzag Clover (T. medium) - A Picture of Genomic Similarities and Differences.</title>
        <authorList>
            <person name="Dluhosova J."/>
            <person name="Istvanek J."/>
            <person name="Nedelnik J."/>
            <person name="Repkova J."/>
        </authorList>
    </citation>
    <scope>NUCLEOTIDE SEQUENCE [LARGE SCALE GENOMIC DNA]</scope>
    <source>
        <strain evidence="3">cv. 10/8</strain>
        <tissue evidence="2">Leaf</tissue>
    </source>
</reference>
<evidence type="ECO:0000313" key="2">
    <source>
        <dbReference type="EMBL" id="MCI41205.1"/>
    </source>
</evidence>
<organism evidence="2 3">
    <name type="scientific">Trifolium medium</name>
    <dbReference type="NCBI Taxonomy" id="97028"/>
    <lineage>
        <taxon>Eukaryota</taxon>
        <taxon>Viridiplantae</taxon>
        <taxon>Streptophyta</taxon>
        <taxon>Embryophyta</taxon>
        <taxon>Tracheophyta</taxon>
        <taxon>Spermatophyta</taxon>
        <taxon>Magnoliopsida</taxon>
        <taxon>eudicotyledons</taxon>
        <taxon>Gunneridae</taxon>
        <taxon>Pentapetalae</taxon>
        <taxon>rosids</taxon>
        <taxon>fabids</taxon>
        <taxon>Fabales</taxon>
        <taxon>Fabaceae</taxon>
        <taxon>Papilionoideae</taxon>
        <taxon>50 kb inversion clade</taxon>
        <taxon>NPAAA clade</taxon>
        <taxon>Hologalegina</taxon>
        <taxon>IRL clade</taxon>
        <taxon>Trifolieae</taxon>
        <taxon>Trifolium</taxon>
    </lineage>
</organism>
<feature type="non-terminal residue" evidence="2">
    <location>
        <position position="1"/>
    </location>
</feature>
<dbReference type="Proteomes" id="UP000265520">
    <property type="component" value="Unassembled WGS sequence"/>
</dbReference>
<evidence type="ECO:0000256" key="1">
    <source>
        <dbReference type="SAM" id="MobiDB-lite"/>
    </source>
</evidence>